<dbReference type="AlphaFoldDB" id="A0AAV4RS89"/>
<sequence>MPLVHSTIWFGTHLEEEARGEERGNADYEKKEKGLGSVYTLIRHYSHARRFGAQQGRVSVSSCCNPISDTLIPIIVFSLFSAVRLLELVGALMKTCRIN</sequence>
<keyword evidence="2" id="KW-1185">Reference proteome</keyword>
<reference evidence="1 2" key="1">
    <citation type="submission" date="2021-06" db="EMBL/GenBank/DDBJ databases">
        <title>Caerostris darwini draft genome.</title>
        <authorList>
            <person name="Kono N."/>
            <person name="Arakawa K."/>
        </authorList>
    </citation>
    <scope>NUCLEOTIDE SEQUENCE [LARGE SCALE GENOMIC DNA]</scope>
</reference>
<dbReference type="Proteomes" id="UP001054837">
    <property type="component" value="Unassembled WGS sequence"/>
</dbReference>
<protein>
    <submittedName>
        <fullName evidence="1">Uncharacterized protein</fullName>
    </submittedName>
</protein>
<dbReference type="EMBL" id="BPLQ01006783">
    <property type="protein sequence ID" value="GIY25193.1"/>
    <property type="molecule type" value="Genomic_DNA"/>
</dbReference>
<name>A0AAV4RS89_9ARAC</name>
<evidence type="ECO:0000313" key="1">
    <source>
        <dbReference type="EMBL" id="GIY25193.1"/>
    </source>
</evidence>
<organism evidence="1 2">
    <name type="scientific">Caerostris darwini</name>
    <dbReference type="NCBI Taxonomy" id="1538125"/>
    <lineage>
        <taxon>Eukaryota</taxon>
        <taxon>Metazoa</taxon>
        <taxon>Ecdysozoa</taxon>
        <taxon>Arthropoda</taxon>
        <taxon>Chelicerata</taxon>
        <taxon>Arachnida</taxon>
        <taxon>Araneae</taxon>
        <taxon>Araneomorphae</taxon>
        <taxon>Entelegynae</taxon>
        <taxon>Araneoidea</taxon>
        <taxon>Araneidae</taxon>
        <taxon>Caerostris</taxon>
    </lineage>
</organism>
<accession>A0AAV4RS89</accession>
<evidence type="ECO:0000313" key="2">
    <source>
        <dbReference type="Proteomes" id="UP001054837"/>
    </source>
</evidence>
<comment type="caution">
    <text evidence="1">The sequence shown here is derived from an EMBL/GenBank/DDBJ whole genome shotgun (WGS) entry which is preliminary data.</text>
</comment>
<gene>
    <name evidence="1" type="ORF">CDAR_615601</name>
</gene>
<proteinExistence type="predicted"/>